<feature type="non-terminal residue" evidence="7">
    <location>
        <position position="1"/>
    </location>
</feature>
<dbReference type="PRINTS" id="PR00420">
    <property type="entry name" value="RNGMNOXGNASE"/>
</dbReference>
<dbReference type="InterPro" id="IPR036188">
    <property type="entry name" value="FAD/NAD-bd_sf"/>
</dbReference>
<evidence type="ECO:0000313" key="7">
    <source>
        <dbReference type="EMBL" id="KAF8698573.1"/>
    </source>
</evidence>
<dbReference type="Pfam" id="PF01494">
    <property type="entry name" value="FAD_binding_3"/>
    <property type="match status" value="1"/>
</dbReference>
<dbReference type="Proteomes" id="UP000602905">
    <property type="component" value="Unassembled WGS sequence"/>
</dbReference>
<sequence length="420" mass="46246">MTSSGSSRVGKIHKSNILRYFPDPTNAVMNSFDVIIVGGGPAGCATTLSLIRNAPQTSFVLVDNSDPTQFKIGESLPPRANQVLFQLSPSVSERLSRDTAQGHHTRCAGNASVWQSPVLQETFSIMSPYGAGWHLDRHAFDESLREHVRSFCADREAQDRLFVKGTFSSVKKNDDGTWAMTVTSEGMATQVYSAKWIVDASGRQASVSRKLGAKTIKVDGLLAFYMVFATTNLDQDSRTLIEASKIGWWYSSRLPDQRRLVAFHTDDCDAAAKSARNKEAFLDMLHEDTKYISQSILVNDYRSMIGTNANNPRCTSAGTSFLVPFGSQEERWCAVGDAAMAFDPLSSQGIITALRGGSSVGVMLANQMVGRATQAGPEDMESVAKVFEEVRVDYEKNKSYFYTQSMFCGAFWSRRTTQNS</sequence>
<gene>
    <name evidence="7" type="ORF">RHS03_07529</name>
</gene>
<keyword evidence="3" id="KW-0274">FAD</keyword>
<comment type="catalytic activity">
    <reaction evidence="5">
        <text>melleolide F + FADH2 + chloride + O2 = 6'-chloromelleolide F + FAD + 2 H2O + H(+)</text>
        <dbReference type="Rhea" id="RHEA:67160"/>
        <dbReference type="ChEBI" id="CHEBI:15377"/>
        <dbReference type="ChEBI" id="CHEBI:15378"/>
        <dbReference type="ChEBI" id="CHEBI:15379"/>
        <dbReference type="ChEBI" id="CHEBI:17996"/>
        <dbReference type="ChEBI" id="CHEBI:57692"/>
        <dbReference type="ChEBI" id="CHEBI:58307"/>
        <dbReference type="ChEBI" id="CHEBI:167712"/>
        <dbReference type="ChEBI" id="CHEBI:167713"/>
    </reaction>
    <physiologicalReaction direction="left-to-right" evidence="5">
        <dbReference type="Rhea" id="RHEA:67161"/>
    </physiologicalReaction>
</comment>
<keyword evidence="2" id="KW-0285">Flavoprotein</keyword>
<dbReference type="Gene3D" id="3.30.9.100">
    <property type="match status" value="1"/>
</dbReference>
<dbReference type="GO" id="GO:0071949">
    <property type="term" value="F:FAD binding"/>
    <property type="evidence" value="ECO:0007669"/>
    <property type="project" value="InterPro"/>
</dbReference>
<feature type="domain" description="FAD-binding" evidence="6">
    <location>
        <begin position="32"/>
        <end position="375"/>
    </location>
</feature>
<comment type="caution">
    <text evidence="7">The sequence shown here is derived from an EMBL/GenBank/DDBJ whole genome shotgun (WGS) entry which is preliminary data.</text>
</comment>
<dbReference type="PANTHER" id="PTHR43747">
    <property type="entry name" value="FAD-BINDING PROTEIN"/>
    <property type="match status" value="1"/>
</dbReference>
<dbReference type="AlphaFoldDB" id="A0A8H7HM46"/>
<reference evidence="7" key="1">
    <citation type="submission" date="2020-09" db="EMBL/GenBank/DDBJ databases">
        <title>Comparative genome analyses of four rice-infecting Rhizoctonia solani isolates reveal extensive enrichment of homogalacturonan modification genes.</title>
        <authorList>
            <person name="Lee D.-Y."/>
            <person name="Jeon J."/>
            <person name="Kim K.-T."/>
            <person name="Cheong K."/>
            <person name="Song H."/>
            <person name="Choi G."/>
            <person name="Ko J."/>
            <person name="Opiyo S.O."/>
            <person name="Zuo S."/>
            <person name="Madhav S."/>
            <person name="Lee Y.-H."/>
            <person name="Wang G.-L."/>
        </authorList>
    </citation>
    <scope>NUCLEOTIDE SEQUENCE</scope>
    <source>
        <strain evidence="7">AG1-IA WGL</strain>
    </source>
</reference>
<evidence type="ECO:0000256" key="3">
    <source>
        <dbReference type="ARBA" id="ARBA00022827"/>
    </source>
</evidence>
<dbReference type="SUPFAM" id="SSF51905">
    <property type="entry name" value="FAD/NAD(P)-binding domain"/>
    <property type="match status" value="1"/>
</dbReference>
<keyword evidence="4" id="KW-0560">Oxidoreductase</keyword>
<dbReference type="OrthoDB" id="2647594at2759"/>
<dbReference type="PANTHER" id="PTHR43747:SF1">
    <property type="entry name" value="SLR1998 PROTEIN"/>
    <property type="match status" value="1"/>
</dbReference>
<evidence type="ECO:0000256" key="2">
    <source>
        <dbReference type="ARBA" id="ARBA00022630"/>
    </source>
</evidence>
<dbReference type="InterPro" id="IPR002938">
    <property type="entry name" value="FAD-bd"/>
</dbReference>
<proteinExistence type="inferred from homology"/>
<evidence type="ECO:0000256" key="1">
    <source>
        <dbReference type="ARBA" id="ARBA00005706"/>
    </source>
</evidence>
<evidence type="ECO:0000313" key="8">
    <source>
        <dbReference type="Proteomes" id="UP000602905"/>
    </source>
</evidence>
<dbReference type="InterPro" id="IPR050816">
    <property type="entry name" value="Flavin-dep_Halogenase_NPB"/>
</dbReference>
<dbReference type="GO" id="GO:0044550">
    <property type="term" value="P:secondary metabolite biosynthetic process"/>
    <property type="evidence" value="ECO:0007669"/>
    <property type="project" value="UniProtKB-ARBA"/>
</dbReference>
<comment type="similarity">
    <text evidence="1">Belongs to the flavin-dependent halogenase family.</text>
</comment>
<accession>A0A8H7HM46</accession>
<dbReference type="GO" id="GO:0140907">
    <property type="term" value="F:flavin-dependent halogenase activity"/>
    <property type="evidence" value="ECO:0007669"/>
    <property type="project" value="UniProtKB-ARBA"/>
</dbReference>
<evidence type="ECO:0000256" key="5">
    <source>
        <dbReference type="ARBA" id="ARBA00049364"/>
    </source>
</evidence>
<organism evidence="7 8">
    <name type="scientific">Rhizoctonia solani</name>
    <dbReference type="NCBI Taxonomy" id="456999"/>
    <lineage>
        <taxon>Eukaryota</taxon>
        <taxon>Fungi</taxon>
        <taxon>Dikarya</taxon>
        <taxon>Basidiomycota</taxon>
        <taxon>Agaricomycotina</taxon>
        <taxon>Agaricomycetes</taxon>
        <taxon>Cantharellales</taxon>
        <taxon>Ceratobasidiaceae</taxon>
        <taxon>Rhizoctonia</taxon>
    </lineage>
</organism>
<evidence type="ECO:0000256" key="4">
    <source>
        <dbReference type="ARBA" id="ARBA00023002"/>
    </source>
</evidence>
<name>A0A8H7HM46_9AGAM</name>
<dbReference type="EMBL" id="JACYCD010000249">
    <property type="protein sequence ID" value="KAF8698573.1"/>
    <property type="molecule type" value="Genomic_DNA"/>
</dbReference>
<protein>
    <submittedName>
        <fullName evidence="7">Tryptophan halogenase</fullName>
    </submittedName>
</protein>
<evidence type="ECO:0000259" key="6">
    <source>
        <dbReference type="Pfam" id="PF01494"/>
    </source>
</evidence>
<dbReference type="Gene3D" id="3.50.50.60">
    <property type="entry name" value="FAD/NAD(P)-binding domain"/>
    <property type="match status" value="1"/>
</dbReference>